<dbReference type="HOGENOM" id="CLU_3135836_0_0_9"/>
<evidence type="ECO:0000313" key="2">
    <source>
        <dbReference type="EMBL" id="EDM51453.1"/>
    </source>
</evidence>
<evidence type="ECO:0000313" key="3">
    <source>
        <dbReference type="Proteomes" id="UP000006000"/>
    </source>
</evidence>
<accession>A5Z6M8</accession>
<proteinExistence type="predicted"/>
<reference evidence="2 3" key="2">
    <citation type="submission" date="2007-04" db="EMBL/GenBank/DDBJ databases">
        <title>Draft genome sequence of Eubacterium ventriosum (ATCC 27560).</title>
        <authorList>
            <person name="Sudarsanam P."/>
            <person name="Ley R."/>
            <person name="Guruge J."/>
            <person name="Turnbaugh P.J."/>
            <person name="Mahowald M."/>
            <person name="Liep D."/>
            <person name="Gordon J."/>
        </authorList>
    </citation>
    <scope>NUCLEOTIDE SEQUENCE [LARGE SCALE GENOMIC DNA]</scope>
    <source>
        <strain evidence="2 3">ATCC 27560</strain>
    </source>
</reference>
<organism evidence="2 3">
    <name type="scientific">Eubacterium ventriosum ATCC 27560</name>
    <dbReference type="NCBI Taxonomy" id="411463"/>
    <lineage>
        <taxon>Bacteria</taxon>
        <taxon>Bacillati</taxon>
        <taxon>Bacillota</taxon>
        <taxon>Clostridia</taxon>
        <taxon>Eubacteriales</taxon>
        <taxon>Eubacteriaceae</taxon>
        <taxon>Eubacterium</taxon>
    </lineage>
</organism>
<dbReference type="EMBL" id="AAVL02000033">
    <property type="protein sequence ID" value="EDM51453.1"/>
    <property type="molecule type" value="Genomic_DNA"/>
</dbReference>
<evidence type="ECO:0000256" key="1">
    <source>
        <dbReference type="SAM" id="Phobius"/>
    </source>
</evidence>
<sequence>MYLVYCQSMSGTFTTTVLVLMAVSATLAAISTALKRLAGFFIFNHASNY</sequence>
<comment type="caution">
    <text evidence="2">The sequence shown here is derived from an EMBL/GenBank/DDBJ whole genome shotgun (WGS) entry which is preliminary data.</text>
</comment>
<keyword evidence="1" id="KW-0472">Membrane</keyword>
<gene>
    <name evidence="2" type="ORF">EUBVEN_01361</name>
</gene>
<dbReference type="Proteomes" id="UP000006000">
    <property type="component" value="Unassembled WGS sequence"/>
</dbReference>
<keyword evidence="1" id="KW-1133">Transmembrane helix</keyword>
<keyword evidence="1" id="KW-0812">Transmembrane</keyword>
<dbReference type="AlphaFoldDB" id="A5Z6M8"/>
<name>A5Z6M8_9FIRM</name>
<reference evidence="2 3" key="1">
    <citation type="submission" date="2007-03" db="EMBL/GenBank/DDBJ databases">
        <authorList>
            <person name="Fulton L."/>
            <person name="Clifton S."/>
            <person name="Fulton B."/>
            <person name="Xu J."/>
            <person name="Minx P."/>
            <person name="Pepin K.H."/>
            <person name="Johnson M."/>
            <person name="Thiruvilangam P."/>
            <person name="Bhonagiri V."/>
            <person name="Nash W.E."/>
            <person name="Mardis E.R."/>
            <person name="Wilson R.K."/>
        </authorList>
    </citation>
    <scope>NUCLEOTIDE SEQUENCE [LARGE SCALE GENOMIC DNA]</scope>
    <source>
        <strain evidence="2 3">ATCC 27560</strain>
    </source>
</reference>
<protein>
    <submittedName>
        <fullName evidence="2">Uncharacterized protein</fullName>
    </submittedName>
</protein>
<feature type="transmembrane region" description="Helical" evidence="1">
    <location>
        <begin position="12"/>
        <end position="34"/>
    </location>
</feature>
<dbReference type="STRING" id="411463.EUBVEN_01361"/>